<evidence type="ECO:0000313" key="2">
    <source>
        <dbReference type="EMBL" id="KAF2166770.1"/>
    </source>
</evidence>
<dbReference type="RefSeq" id="XP_033667659.1">
    <property type="nucleotide sequence ID" value="XM_033806507.1"/>
</dbReference>
<protein>
    <submittedName>
        <fullName evidence="2">Uncharacterized protein</fullName>
    </submittedName>
</protein>
<evidence type="ECO:0000313" key="3">
    <source>
        <dbReference type="Proteomes" id="UP000799537"/>
    </source>
</evidence>
<dbReference type="EMBL" id="ML993595">
    <property type="protein sequence ID" value="KAF2166770.1"/>
    <property type="molecule type" value="Genomic_DNA"/>
</dbReference>
<feature type="region of interest" description="Disordered" evidence="1">
    <location>
        <begin position="230"/>
        <end position="270"/>
    </location>
</feature>
<evidence type="ECO:0000256" key="1">
    <source>
        <dbReference type="SAM" id="MobiDB-lite"/>
    </source>
</evidence>
<gene>
    <name evidence="2" type="ORF">M409DRAFT_22824</name>
</gene>
<name>A0A6A6CKS8_ZASCE</name>
<dbReference type="Proteomes" id="UP000799537">
    <property type="component" value="Unassembled WGS sequence"/>
</dbReference>
<feature type="compositionally biased region" description="Acidic residues" evidence="1">
    <location>
        <begin position="234"/>
        <end position="245"/>
    </location>
</feature>
<sequence>MNANIDAENVTSGYHIAWNEPEALPYEFLPNKLTLIDTYEDDTDSDAHVVPGLVTDMETDLSPMLELDGLRYLRLPVRIPLLEVLDEDIVPIVPLTDVPKSNVKSFLDRSGKDLVSLELCAVQSELLEFDETKQGLEINRDYMTALLDGLVFPNLKHLSLQNWVLPGHDRLENFFSRHRSTLKEVNLLQCLVSKDQDPTDFGRWAGQNLSLVGVSIDIHPEAKMEDLVKRNDNDLEPWDDSDGEDTDWRRHDGNLQEQTGYRTASAAPGEPYSWTKTELEALWLSGRPNCLKVAAVKPYPFKAPRKSPFDTLADWSE</sequence>
<dbReference type="GeneID" id="54559779"/>
<dbReference type="AlphaFoldDB" id="A0A6A6CKS8"/>
<accession>A0A6A6CKS8</accession>
<reference evidence="2" key="1">
    <citation type="journal article" date="2020" name="Stud. Mycol.">
        <title>101 Dothideomycetes genomes: a test case for predicting lifestyles and emergence of pathogens.</title>
        <authorList>
            <person name="Haridas S."/>
            <person name="Albert R."/>
            <person name="Binder M."/>
            <person name="Bloem J."/>
            <person name="Labutti K."/>
            <person name="Salamov A."/>
            <person name="Andreopoulos B."/>
            <person name="Baker S."/>
            <person name="Barry K."/>
            <person name="Bills G."/>
            <person name="Bluhm B."/>
            <person name="Cannon C."/>
            <person name="Castanera R."/>
            <person name="Culley D."/>
            <person name="Daum C."/>
            <person name="Ezra D."/>
            <person name="Gonzalez J."/>
            <person name="Henrissat B."/>
            <person name="Kuo A."/>
            <person name="Liang C."/>
            <person name="Lipzen A."/>
            <person name="Lutzoni F."/>
            <person name="Magnuson J."/>
            <person name="Mondo S."/>
            <person name="Nolan M."/>
            <person name="Ohm R."/>
            <person name="Pangilinan J."/>
            <person name="Park H.-J."/>
            <person name="Ramirez L."/>
            <person name="Alfaro M."/>
            <person name="Sun H."/>
            <person name="Tritt A."/>
            <person name="Yoshinaga Y."/>
            <person name="Zwiers L.-H."/>
            <person name="Turgeon B."/>
            <person name="Goodwin S."/>
            <person name="Spatafora J."/>
            <person name="Crous P."/>
            <person name="Grigoriev I."/>
        </authorList>
    </citation>
    <scope>NUCLEOTIDE SEQUENCE</scope>
    <source>
        <strain evidence="2">ATCC 36951</strain>
    </source>
</reference>
<organism evidence="2 3">
    <name type="scientific">Zasmidium cellare ATCC 36951</name>
    <dbReference type="NCBI Taxonomy" id="1080233"/>
    <lineage>
        <taxon>Eukaryota</taxon>
        <taxon>Fungi</taxon>
        <taxon>Dikarya</taxon>
        <taxon>Ascomycota</taxon>
        <taxon>Pezizomycotina</taxon>
        <taxon>Dothideomycetes</taxon>
        <taxon>Dothideomycetidae</taxon>
        <taxon>Mycosphaerellales</taxon>
        <taxon>Mycosphaerellaceae</taxon>
        <taxon>Zasmidium</taxon>
    </lineage>
</organism>
<proteinExistence type="predicted"/>
<keyword evidence="3" id="KW-1185">Reference proteome</keyword>